<dbReference type="InterPro" id="IPR011545">
    <property type="entry name" value="DEAD/DEAH_box_helicase_dom"/>
</dbReference>
<evidence type="ECO:0000256" key="10">
    <source>
        <dbReference type="ARBA" id="ARBA00023235"/>
    </source>
</evidence>
<dbReference type="SMART" id="SM00487">
    <property type="entry name" value="DEXDc"/>
    <property type="match status" value="1"/>
</dbReference>
<dbReference type="CDD" id="cd18804">
    <property type="entry name" value="SF2_C_priA"/>
    <property type="match status" value="1"/>
</dbReference>
<sequence length="823" mass="93636">MGDRRIAAVIVDVAADGTDKPFDYLIPAELETEVEVGSRVKVPFGPRKRIGYVIDFPEKPQTDRLRPILEVMDLSPPLTPELVRLARWMAEVYLCPLITVLQAMVPAVLKGNYRRFLRPGPAFAGEDLLPETEARLIRLLRERDELPLEKALSLEGVTRPLIRRMVDDGRLEMEERVGDRTSRRKRWWVVSNQPAARLRQEAESLPKNAVRQREVLYHVAAGPEEIPLQELLARLKVPRSAVDRLVEKGLLQRVEKEEFRDPFGGRSFERTRPLPLTSEQDRAFQSILRPLRAGEHRTLLLHGVTGSGKTEIYLQAITETLDSGRQAIVLVPEISLTPQMVRRFKGRFGDEVAVLHSGLSDGERFDEWRKIRSGEVKVAIGARSAVFAPFPRLGLVVIDEEHESSYKQEEQPRYHAREVARWRCREHGAVLVLGTATPSVESYFRARTGRFEWVTLNERVHGQSFPRVEVVDMREELKEGNRSIFSRPLRESLEACVDRGDQAVLFLNRRGFSTFVLCRECGETVQCPHCDISLTYHRTNQTLRCHYCGYTTGVPRECPSCNSSHIRYFGTGTQRVEEEMARLMPGIRVIRMDVDTTGRKGAHERLLSAFGEGKADVLLGTQMIAKGLDFPRVTLVGVIAADTMLHLPDFRAAERTFQLLTQVGGRAGRHEKSGRVVVQTYSPEHYSIRLAAGYETETFYRQECLIRKRHRYPPFCRLFTLLLSHPDRGGLMTAGHRAAQFLMPRLPEGGEVLGPVPASIPRIKDRYRIQIMIKYEDLTDEPTDLVEAMRQLKTRLKDPDLRIGIDREGVSLPFDRTGEIKGG</sequence>
<evidence type="ECO:0000256" key="6">
    <source>
        <dbReference type="ARBA" id="ARBA00022806"/>
    </source>
</evidence>
<feature type="binding site" evidence="11">
    <location>
        <position position="545"/>
    </location>
    <ligand>
        <name>Zn(2+)</name>
        <dbReference type="ChEBI" id="CHEBI:29105"/>
        <label>2</label>
    </ligand>
</feature>
<evidence type="ECO:0000256" key="5">
    <source>
        <dbReference type="ARBA" id="ARBA00022801"/>
    </source>
</evidence>
<dbReference type="Proteomes" id="UP000617979">
    <property type="component" value="Unassembled WGS sequence"/>
</dbReference>
<dbReference type="InterPro" id="IPR014001">
    <property type="entry name" value="Helicase_ATP-bd"/>
</dbReference>
<evidence type="ECO:0000256" key="11">
    <source>
        <dbReference type="HAMAP-Rule" id="MF_00983"/>
    </source>
</evidence>
<evidence type="ECO:0000256" key="4">
    <source>
        <dbReference type="ARBA" id="ARBA00022741"/>
    </source>
</evidence>
<dbReference type="PROSITE" id="PS51192">
    <property type="entry name" value="HELICASE_ATP_BIND_1"/>
    <property type="match status" value="1"/>
</dbReference>
<feature type="binding site" evidence="11">
    <location>
        <position position="518"/>
    </location>
    <ligand>
        <name>Zn(2+)</name>
        <dbReference type="ChEBI" id="CHEBI:29105"/>
        <label>1</label>
    </ligand>
</feature>
<dbReference type="CDD" id="cd17929">
    <property type="entry name" value="DEXHc_priA"/>
    <property type="match status" value="1"/>
</dbReference>
<comment type="catalytic activity">
    <reaction evidence="11">
        <text>ATP + H2O = ADP + phosphate + H(+)</text>
        <dbReference type="Rhea" id="RHEA:13065"/>
        <dbReference type="ChEBI" id="CHEBI:15377"/>
        <dbReference type="ChEBI" id="CHEBI:15378"/>
        <dbReference type="ChEBI" id="CHEBI:30616"/>
        <dbReference type="ChEBI" id="CHEBI:43474"/>
        <dbReference type="ChEBI" id="CHEBI:456216"/>
        <dbReference type="EC" id="5.6.2.4"/>
    </reaction>
</comment>
<evidence type="ECO:0000313" key="15">
    <source>
        <dbReference type="Proteomes" id="UP000617979"/>
    </source>
</evidence>
<dbReference type="InterPro" id="IPR041236">
    <property type="entry name" value="PriA_C"/>
</dbReference>
<keyword evidence="1 11" id="KW-0639">Primosome</keyword>
<dbReference type="Pfam" id="PF00270">
    <property type="entry name" value="DEAD"/>
    <property type="match status" value="1"/>
</dbReference>
<dbReference type="NCBIfam" id="NF004066">
    <property type="entry name" value="PRK05580.1-3"/>
    <property type="match status" value="1"/>
</dbReference>
<dbReference type="InterPro" id="IPR005259">
    <property type="entry name" value="PriA"/>
</dbReference>
<dbReference type="NCBIfam" id="TIGR00595">
    <property type="entry name" value="priA"/>
    <property type="match status" value="1"/>
</dbReference>
<name>A0ABQ1FYJ7_9BACL</name>
<evidence type="ECO:0000256" key="2">
    <source>
        <dbReference type="ARBA" id="ARBA00022705"/>
    </source>
</evidence>
<dbReference type="Pfam" id="PF18319">
    <property type="entry name" value="Zn_ribbon_PriA"/>
    <property type="match status" value="1"/>
</dbReference>
<feature type="domain" description="Helicase C-terminal" evidence="13">
    <location>
        <begin position="553"/>
        <end position="706"/>
    </location>
</feature>
<dbReference type="EC" id="5.6.2.4" evidence="11"/>
<keyword evidence="15" id="KW-1185">Reference proteome</keyword>
<feature type="binding site" evidence="11">
    <location>
        <position position="521"/>
    </location>
    <ligand>
        <name>Zn(2+)</name>
        <dbReference type="ChEBI" id="CHEBI:29105"/>
        <label>1</label>
    </ligand>
</feature>
<dbReference type="InterPro" id="IPR027417">
    <property type="entry name" value="P-loop_NTPase"/>
</dbReference>
<feature type="binding site" evidence="11">
    <location>
        <position position="527"/>
    </location>
    <ligand>
        <name>Zn(2+)</name>
        <dbReference type="ChEBI" id="CHEBI:29105"/>
        <label>2</label>
    </ligand>
</feature>
<dbReference type="InterPro" id="IPR040498">
    <property type="entry name" value="PriA_CRR"/>
</dbReference>
<dbReference type="RefSeq" id="WP_188428926.1">
    <property type="nucleotide sequence ID" value="NZ_BMEX01000001.1"/>
</dbReference>
<dbReference type="InterPro" id="IPR041222">
    <property type="entry name" value="PriA_3primeBD"/>
</dbReference>
<keyword evidence="3 11" id="KW-0479">Metal-binding</keyword>
<dbReference type="Gene3D" id="3.40.1440.60">
    <property type="entry name" value="PriA, 3(prime) DNA-binding domain"/>
    <property type="match status" value="1"/>
</dbReference>
<proteinExistence type="inferred from homology"/>
<feature type="binding site" evidence="11">
    <location>
        <position position="548"/>
    </location>
    <ligand>
        <name>Zn(2+)</name>
        <dbReference type="ChEBI" id="CHEBI:29105"/>
        <label>2</label>
    </ligand>
</feature>
<dbReference type="HAMAP" id="MF_00983">
    <property type="entry name" value="PriA"/>
    <property type="match status" value="1"/>
</dbReference>
<dbReference type="InterPro" id="IPR001650">
    <property type="entry name" value="Helicase_C-like"/>
</dbReference>
<dbReference type="SMART" id="SM00490">
    <property type="entry name" value="HELICc"/>
    <property type="match status" value="1"/>
</dbReference>
<evidence type="ECO:0000259" key="13">
    <source>
        <dbReference type="PROSITE" id="PS51194"/>
    </source>
</evidence>
<keyword evidence="2 11" id="KW-0235">DNA replication</keyword>
<dbReference type="Pfam" id="PF17764">
    <property type="entry name" value="PriA_3primeBD"/>
    <property type="match status" value="1"/>
</dbReference>
<comment type="caution">
    <text evidence="14">The sequence shown here is derived from an EMBL/GenBank/DDBJ whole genome shotgun (WGS) entry which is preliminary data.</text>
</comment>
<keyword evidence="7 11" id="KW-0862">Zinc</keyword>
<dbReference type="SUPFAM" id="SSF52540">
    <property type="entry name" value="P-loop containing nucleoside triphosphate hydrolases"/>
    <property type="match status" value="2"/>
</dbReference>
<gene>
    <name evidence="11 14" type="primary">priA</name>
    <name evidence="14" type="ORF">GCM10007416_02230</name>
</gene>
<dbReference type="InterPro" id="IPR042115">
    <property type="entry name" value="PriA_3primeBD_sf"/>
</dbReference>
<dbReference type="Gene3D" id="3.40.50.300">
    <property type="entry name" value="P-loop containing nucleotide triphosphate hydrolases"/>
    <property type="match status" value="2"/>
</dbReference>
<comment type="catalytic activity">
    <reaction evidence="11">
        <text>Couples ATP hydrolysis with the unwinding of duplex DNA by translocating in the 3'-5' direction.</text>
        <dbReference type="EC" id="5.6.2.4"/>
    </reaction>
</comment>
<dbReference type="PANTHER" id="PTHR30580">
    <property type="entry name" value="PRIMOSOMAL PROTEIN N"/>
    <property type="match status" value="1"/>
</dbReference>
<evidence type="ECO:0000313" key="14">
    <source>
        <dbReference type="EMBL" id="GGA33080.1"/>
    </source>
</evidence>
<evidence type="ECO:0000256" key="1">
    <source>
        <dbReference type="ARBA" id="ARBA00022515"/>
    </source>
</evidence>
<comment type="cofactor">
    <cofactor evidence="11">
        <name>Zn(2+)</name>
        <dbReference type="ChEBI" id="CHEBI:29105"/>
    </cofactor>
    <text evidence="11">Binds 2 zinc ions per subunit.</text>
</comment>
<keyword evidence="8 11" id="KW-0067">ATP-binding</keyword>
<evidence type="ECO:0000259" key="12">
    <source>
        <dbReference type="PROSITE" id="PS51192"/>
    </source>
</evidence>
<dbReference type="PANTHER" id="PTHR30580:SF0">
    <property type="entry name" value="PRIMOSOMAL PROTEIN N"/>
    <property type="match status" value="1"/>
</dbReference>
<comment type="function">
    <text evidence="11">Initiates the restart of stalled replication forks, which reloads the replicative helicase on sites other than the origin of replication. Recognizes and binds to abandoned replication forks and remodels them to uncover a helicase loading site. Promotes assembly of the primosome at these replication forks.</text>
</comment>
<protein>
    <recommendedName>
        <fullName evidence="11">Replication restart protein PriA</fullName>
    </recommendedName>
    <alternativeName>
        <fullName evidence="11">ATP-dependent DNA helicase PriA</fullName>
        <ecNumber evidence="11">5.6.2.4</ecNumber>
    </alternativeName>
    <alternativeName>
        <fullName evidence="11">DNA 3'-5' helicase PriA</fullName>
    </alternativeName>
</protein>
<evidence type="ECO:0000256" key="9">
    <source>
        <dbReference type="ARBA" id="ARBA00023125"/>
    </source>
</evidence>
<feature type="domain" description="Helicase ATP-binding" evidence="12">
    <location>
        <begin position="290"/>
        <end position="456"/>
    </location>
</feature>
<keyword evidence="4 11" id="KW-0547">Nucleotide-binding</keyword>
<keyword evidence="5 11" id="KW-0378">Hydrolase</keyword>
<feature type="binding site" evidence="11">
    <location>
        <position position="558"/>
    </location>
    <ligand>
        <name>Zn(2+)</name>
        <dbReference type="ChEBI" id="CHEBI:29105"/>
        <label>1</label>
    </ligand>
</feature>
<dbReference type="PROSITE" id="PS51194">
    <property type="entry name" value="HELICASE_CTER"/>
    <property type="match status" value="1"/>
</dbReference>
<keyword evidence="6 11" id="KW-0347">Helicase</keyword>
<keyword evidence="9 11" id="KW-0238">DNA-binding</keyword>
<evidence type="ECO:0000256" key="3">
    <source>
        <dbReference type="ARBA" id="ARBA00022723"/>
    </source>
</evidence>
<organism evidence="14 15">
    <name type="scientific">Kroppenstedtia guangzhouensis</name>
    <dbReference type="NCBI Taxonomy" id="1274356"/>
    <lineage>
        <taxon>Bacteria</taxon>
        <taxon>Bacillati</taxon>
        <taxon>Bacillota</taxon>
        <taxon>Bacilli</taxon>
        <taxon>Bacillales</taxon>
        <taxon>Thermoactinomycetaceae</taxon>
        <taxon>Kroppenstedtia</taxon>
    </lineage>
</organism>
<dbReference type="Pfam" id="PF00271">
    <property type="entry name" value="Helicase_C"/>
    <property type="match status" value="1"/>
</dbReference>
<evidence type="ECO:0000256" key="8">
    <source>
        <dbReference type="ARBA" id="ARBA00022840"/>
    </source>
</evidence>
<accession>A0ABQ1FYJ7</accession>
<comment type="similarity">
    <text evidence="11">Belongs to the helicase family. PriA subfamily.</text>
</comment>
<dbReference type="Pfam" id="PF18074">
    <property type="entry name" value="PriA_C"/>
    <property type="match status" value="1"/>
</dbReference>
<feature type="binding site" evidence="11">
    <location>
        <position position="561"/>
    </location>
    <ligand>
        <name>Zn(2+)</name>
        <dbReference type="ChEBI" id="CHEBI:29105"/>
        <label>1</label>
    </ligand>
</feature>
<evidence type="ECO:0000256" key="7">
    <source>
        <dbReference type="ARBA" id="ARBA00022833"/>
    </source>
</evidence>
<dbReference type="EMBL" id="BMEX01000001">
    <property type="protein sequence ID" value="GGA33080.1"/>
    <property type="molecule type" value="Genomic_DNA"/>
</dbReference>
<reference evidence="15" key="1">
    <citation type="journal article" date="2019" name="Int. J. Syst. Evol. Microbiol.">
        <title>The Global Catalogue of Microorganisms (GCM) 10K type strain sequencing project: providing services to taxonomists for standard genome sequencing and annotation.</title>
        <authorList>
            <consortium name="The Broad Institute Genomics Platform"/>
            <consortium name="The Broad Institute Genome Sequencing Center for Infectious Disease"/>
            <person name="Wu L."/>
            <person name="Ma J."/>
        </authorList>
    </citation>
    <scope>NUCLEOTIDE SEQUENCE [LARGE SCALE GENOMIC DNA]</scope>
    <source>
        <strain evidence="15">CGMCC 1.12404</strain>
    </source>
</reference>
<feature type="binding site" evidence="11">
    <location>
        <position position="530"/>
    </location>
    <ligand>
        <name>Zn(2+)</name>
        <dbReference type="ChEBI" id="CHEBI:29105"/>
        <label>2</label>
    </ligand>
</feature>
<keyword evidence="10 11" id="KW-0413">Isomerase</keyword>
<comment type="subunit">
    <text evidence="11">Component of the replication restart primosome.</text>
</comment>